<dbReference type="AlphaFoldDB" id="A0A2T5B620"/>
<reference evidence="2 3" key="1">
    <citation type="submission" date="2018-04" db="EMBL/GenBank/DDBJ databases">
        <title>Genomic Encyclopedia of Type Strains, Phase IV (KMG-IV): sequencing the most valuable type-strain genomes for metagenomic binning, comparative biology and taxonomic classification.</title>
        <authorList>
            <person name="Goeker M."/>
        </authorList>
    </citation>
    <scope>NUCLEOTIDE SEQUENCE [LARGE SCALE GENOMIC DNA]</scope>
    <source>
        <strain evidence="2 3">DSM 7138</strain>
    </source>
</reference>
<feature type="domain" description="General stress protein FMN-binding split barrel" evidence="1">
    <location>
        <begin position="12"/>
        <end position="153"/>
    </location>
</feature>
<dbReference type="SUPFAM" id="SSF50475">
    <property type="entry name" value="FMN-binding split barrel"/>
    <property type="match status" value="1"/>
</dbReference>
<evidence type="ECO:0000313" key="3">
    <source>
        <dbReference type="Proteomes" id="UP000241247"/>
    </source>
</evidence>
<organism evidence="2 3">
    <name type="scientific">Mycoplana dimorpha</name>
    <dbReference type="NCBI Taxonomy" id="28320"/>
    <lineage>
        <taxon>Bacteria</taxon>
        <taxon>Pseudomonadati</taxon>
        <taxon>Pseudomonadota</taxon>
        <taxon>Alphaproteobacteria</taxon>
        <taxon>Hyphomicrobiales</taxon>
        <taxon>Rhizobiaceae</taxon>
        <taxon>Mycoplana</taxon>
    </lineage>
</organism>
<dbReference type="InterPro" id="IPR012349">
    <property type="entry name" value="Split_barrel_FMN-bd"/>
</dbReference>
<dbReference type="InterPro" id="IPR052917">
    <property type="entry name" value="Stress-Dev_Protein"/>
</dbReference>
<gene>
    <name evidence="2" type="ORF">C7449_105314</name>
</gene>
<dbReference type="Proteomes" id="UP000241247">
    <property type="component" value="Unassembled WGS sequence"/>
</dbReference>
<proteinExistence type="predicted"/>
<keyword evidence="3" id="KW-1185">Reference proteome</keyword>
<dbReference type="PANTHER" id="PTHR34818">
    <property type="entry name" value="PROTEIN BLI-3"/>
    <property type="match status" value="1"/>
</dbReference>
<evidence type="ECO:0000313" key="2">
    <source>
        <dbReference type="EMBL" id="PTM94412.1"/>
    </source>
</evidence>
<evidence type="ECO:0000259" key="1">
    <source>
        <dbReference type="Pfam" id="PF16242"/>
    </source>
</evidence>
<dbReference type="Pfam" id="PF16242">
    <property type="entry name" value="Pyrid_ox_like"/>
    <property type="match status" value="1"/>
</dbReference>
<accession>A0A2T5B620</accession>
<name>A0A2T5B620_MYCDI</name>
<protein>
    <submittedName>
        <fullName evidence="2">General stress protein 26</fullName>
    </submittedName>
</protein>
<dbReference type="InterPro" id="IPR038725">
    <property type="entry name" value="YdaG_split_barrel_FMN-bd"/>
</dbReference>
<dbReference type="OrthoDB" id="1432662at2"/>
<dbReference type="Gene3D" id="2.30.110.10">
    <property type="entry name" value="Electron Transport, Fmn-binding Protein, Chain A"/>
    <property type="match status" value="1"/>
</dbReference>
<sequence length="180" mass="20264">MTSLARARENPREQLFDEIDRIGAGMLGLERVRMHPQPMAPHLERETNTIWFFTKADTDLAEAIGEGGGERGIFCVVGKDHDYHASLAGRITVEKNPAKIDEYWNSVVEAWYDHGKDDPNLTMLALRLEDAAIWASTGSTLKFGWEIAKANFNADEEPEVGVRAHLVFDQTPADQRQWPS</sequence>
<dbReference type="EMBL" id="PZZZ01000005">
    <property type="protein sequence ID" value="PTM94412.1"/>
    <property type="molecule type" value="Genomic_DNA"/>
</dbReference>
<dbReference type="RefSeq" id="WP_108003534.1">
    <property type="nucleotide sequence ID" value="NZ_JBHEEX010000003.1"/>
</dbReference>
<dbReference type="PANTHER" id="PTHR34818:SF1">
    <property type="entry name" value="PROTEIN BLI-3"/>
    <property type="match status" value="1"/>
</dbReference>
<comment type="caution">
    <text evidence="2">The sequence shown here is derived from an EMBL/GenBank/DDBJ whole genome shotgun (WGS) entry which is preliminary data.</text>
</comment>